<dbReference type="PANTHER" id="PTHR46060:SF1">
    <property type="entry name" value="MARINER MOS1 TRANSPOSASE-LIKE PROTEIN"/>
    <property type="match status" value="1"/>
</dbReference>
<dbReference type="PANTHER" id="PTHR46060">
    <property type="entry name" value="MARINER MOS1 TRANSPOSASE-LIKE PROTEIN"/>
    <property type="match status" value="1"/>
</dbReference>
<feature type="region of interest" description="Disordered" evidence="1">
    <location>
        <begin position="47"/>
        <end position="85"/>
    </location>
</feature>
<name>A0ABM0JUW9_APLCA</name>
<proteinExistence type="predicted"/>
<evidence type="ECO:0000313" key="2">
    <source>
        <dbReference type="Proteomes" id="UP000694888"/>
    </source>
</evidence>
<organism evidence="2 3">
    <name type="scientific">Aplysia californica</name>
    <name type="common">California sea hare</name>
    <dbReference type="NCBI Taxonomy" id="6500"/>
    <lineage>
        <taxon>Eukaryota</taxon>
        <taxon>Metazoa</taxon>
        <taxon>Spiralia</taxon>
        <taxon>Lophotrochozoa</taxon>
        <taxon>Mollusca</taxon>
        <taxon>Gastropoda</taxon>
        <taxon>Heterobranchia</taxon>
        <taxon>Euthyneura</taxon>
        <taxon>Tectipleura</taxon>
        <taxon>Aplysiida</taxon>
        <taxon>Aplysioidea</taxon>
        <taxon>Aplysiidae</taxon>
        <taxon>Aplysia</taxon>
    </lineage>
</organism>
<evidence type="ECO:0000313" key="3">
    <source>
        <dbReference type="RefSeq" id="XP_005102086.1"/>
    </source>
</evidence>
<dbReference type="Gene3D" id="3.30.420.10">
    <property type="entry name" value="Ribonuclease H-like superfamily/Ribonuclease H"/>
    <property type="match status" value="1"/>
</dbReference>
<protein>
    <submittedName>
        <fullName evidence="3">Uncharacterized protein LOC101864468</fullName>
    </submittedName>
</protein>
<evidence type="ECO:0000256" key="1">
    <source>
        <dbReference type="SAM" id="MobiDB-lite"/>
    </source>
</evidence>
<keyword evidence="2" id="KW-1185">Reference proteome</keyword>
<reference evidence="3" key="1">
    <citation type="submission" date="2025-08" db="UniProtKB">
        <authorList>
            <consortium name="RefSeq"/>
        </authorList>
    </citation>
    <scope>IDENTIFICATION</scope>
</reference>
<accession>A0ABM0JUW9</accession>
<dbReference type="InterPro" id="IPR036397">
    <property type="entry name" value="RNaseH_sf"/>
</dbReference>
<dbReference type="GeneID" id="101864468"/>
<dbReference type="Proteomes" id="UP000694888">
    <property type="component" value="Unplaced"/>
</dbReference>
<feature type="compositionally biased region" description="Low complexity" evidence="1">
    <location>
        <begin position="55"/>
        <end position="70"/>
    </location>
</feature>
<sequence length="130" mass="14989">MCSHWVPKQLTQAHKDQRAASALTFLTNYIDEGDDFLTHIVTGDETWLHHPTPESKQQSKQTDSSQQKKVQAGRVSKKKVVQDFDSDADLRGETRHWRTSQSAAFYDEGFRKRVPRYDKCLNSSGDYVEK</sequence>
<dbReference type="RefSeq" id="XP_005102086.1">
    <property type="nucleotide sequence ID" value="XM_005102029.1"/>
</dbReference>
<gene>
    <name evidence="3" type="primary">LOC101864468</name>
</gene>
<dbReference type="InterPro" id="IPR052709">
    <property type="entry name" value="Transposase-MT_Hybrid"/>
</dbReference>